<feature type="coiled-coil region" evidence="16">
    <location>
        <begin position="261"/>
        <end position="295"/>
    </location>
</feature>
<comment type="similarity">
    <text evidence="4 15">Belongs to the BRE1 family.</text>
</comment>
<evidence type="ECO:0000256" key="1">
    <source>
        <dbReference type="ARBA" id="ARBA00000900"/>
    </source>
</evidence>
<feature type="domain" description="RING-type" evidence="18">
    <location>
        <begin position="738"/>
        <end position="777"/>
    </location>
</feature>
<feature type="region of interest" description="Disordered" evidence="17">
    <location>
        <begin position="313"/>
        <end position="336"/>
    </location>
</feature>
<dbReference type="EMBL" id="JAAOAK010000354">
    <property type="protein sequence ID" value="KAF5670977.1"/>
    <property type="molecule type" value="Genomic_DNA"/>
</dbReference>
<evidence type="ECO:0000256" key="3">
    <source>
        <dbReference type="ARBA" id="ARBA00004906"/>
    </source>
</evidence>
<evidence type="ECO:0000256" key="17">
    <source>
        <dbReference type="SAM" id="MobiDB-lite"/>
    </source>
</evidence>
<evidence type="ECO:0000256" key="16">
    <source>
        <dbReference type="SAM" id="Coils"/>
    </source>
</evidence>
<dbReference type="GO" id="GO:0008270">
    <property type="term" value="F:zinc ion binding"/>
    <property type="evidence" value="ECO:0007669"/>
    <property type="project" value="UniProtKB-KW"/>
</dbReference>
<name>A0A8H5TK58_9HYPO</name>
<dbReference type="InterPro" id="IPR001841">
    <property type="entry name" value="Znf_RING"/>
</dbReference>
<feature type="coiled-coil region" evidence="16">
    <location>
        <begin position="349"/>
        <end position="432"/>
    </location>
</feature>
<dbReference type="GO" id="GO:0005634">
    <property type="term" value="C:nucleus"/>
    <property type="evidence" value="ECO:0007669"/>
    <property type="project" value="UniProtKB-SubCell"/>
</dbReference>
<evidence type="ECO:0000256" key="6">
    <source>
        <dbReference type="ARBA" id="ARBA00022723"/>
    </source>
</evidence>
<evidence type="ECO:0000313" key="20">
    <source>
        <dbReference type="Proteomes" id="UP000562682"/>
    </source>
</evidence>
<sequence>MLCDYSTSKFQTPYPKKRSIIITHFPAPSLDDRSHVFARYGNWLESARTTDPSLFFGNASAFLPYATRLLMPLTTTPSASPRPSTVSKMEDRKRPAISSADEIAPPSKRVAVNGSKAKDDSSDMKEESWIEAYTKGAIYRQMQEYSRKASTYESRLEELHKRSVHHDDHLRLIDAWWRQVLEEMELLSDSEITSTTPSDPPYLSGVTFKDLHEFQKHLSDKGKTIKSRAEALLVRLASSRGKIDPDAAALENKVASLLATQKEYLFKLDRLKSEKDQLSEQLNAATLRYFKAEKKLDRAKSFQVQKLEQQAFANATRPSASGDGSAEAGETNGNPGELLLKYEEATAAATKQKEQLDVILAEIKTLQDENSTLKAKRETLTDEDFIRTDVFKQFKNQNEDLIKRINTLEATNKQLREEAEKLQAERSMFRTQLEADANQVTQELEAEIISRDQDLARVRSARDELLAETTQHKARLEQDRASINQVKALASAKEDRITALEAKLSRLQPSEDQQAIRPDIEALTIDELRLQYTKLERDFNSINTEFPAMEKAYKKIIQIAQKKAMDTSAVEERMAILIAEKSKADQKYFAARKDADTRNNEIRSLRHQNSKSSEIIAQLKDLESQNRTLLGNLDKQLTDFKQANAALMAENKKMETASLDALRRTESLNKQVADLTNLVKSKDAASAVVRERNTMQETEVEKMKVRLEHTQKDRDNWKNKALSNASEEEEMLRTFALCTICRINFKNTALKTCGHLFCNQCVDDRISNRMRKCPTCSRAFDKMDVMPVHH</sequence>
<dbReference type="Proteomes" id="UP000562682">
    <property type="component" value="Unassembled WGS sequence"/>
</dbReference>
<feature type="coiled-coil region" evidence="16">
    <location>
        <begin position="483"/>
        <end position="545"/>
    </location>
</feature>
<comment type="pathway">
    <text evidence="3 15">Protein modification; protein ubiquitination.</text>
</comment>
<evidence type="ECO:0000256" key="11">
    <source>
        <dbReference type="ARBA" id="ARBA00023054"/>
    </source>
</evidence>
<dbReference type="SUPFAM" id="SSF57850">
    <property type="entry name" value="RING/U-box"/>
    <property type="match status" value="1"/>
</dbReference>
<evidence type="ECO:0000256" key="12">
    <source>
        <dbReference type="ARBA" id="ARBA00023242"/>
    </source>
</evidence>
<dbReference type="InterPro" id="IPR013956">
    <property type="entry name" value="E3_ubiquit_lig_Bre1"/>
</dbReference>
<dbReference type="PROSITE" id="PS00518">
    <property type="entry name" value="ZF_RING_1"/>
    <property type="match status" value="1"/>
</dbReference>
<keyword evidence="6 15" id="KW-0479">Metal-binding</keyword>
<keyword evidence="10 15" id="KW-0156">Chromatin regulator</keyword>
<organism evidence="19 20">
    <name type="scientific">Fusarium denticulatum</name>
    <dbReference type="NCBI Taxonomy" id="48507"/>
    <lineage>
        <taxon>Eukaryota</taxon>
        <taxon>Fungi</taxon>
        <taxon>Dikarya</taxon>
        <taxon>Ascomycota</taxon>
        <taxon>Pezizomycotina</taxon>
        <taxon>Sordariomycetes</taxon>
        <taxon>Hypocreomycetidae</taxon>
        <taxon>Hypocreales</taxon>
        <taxon>Nectriaceae</taxon>
        <taxon>Fusarium</taxon>
        <taxon>Fusarium fujikuroi species complex</taxon>
    </lineage>
</organism>
<dbReference type="GO" id="GO:0016567">
    <property type="term" value="P:protein ubiquitination"/>
    <property type="evidence" value="ECO:0007669"/>
    <property type="project" value="UniProtKB-UniRule"/>
</dbReference>
<evidence type="ECO:0000313" key="19">
    <source>
        <dbReference type="EMBL" id="KAF5670977.1"/>
    </source>
</evidence>
<evidence type="ECO:0000256" key="2">
    <source>
        <dbReference type="ARBA" id="ARBA00004123"/>
    </source>
</evidence>
<evidence type="ECO:0000256" key="4">
    <source>
        <dbReference type="ARBA" id="ARBA00005555"/>
    </source>
</evidence>
<evidence type="ECO:0000256" key="9">
    <source>
        <dbReference type="ARBA" id="ARBA00022833"/>
    </source>
</evidence>
<dbReference type="InterPro" id="IPR013083">
    <property type="entry name" value="Znf_RING/FYVE/PHD"/>
</dbReference>
<dbReference type="PANTHER" id="PTHR23163">
    <property type="entry name" value="RING FINGER PROTEIN-RELATED"/>
    <property type="match status" value="1"/>
</dbReference>
<keyword evidence="7 14" id="KW-0863">Zinc-finger</keyword>
<dbReference type="InterPro" id="IPR058643">
    <property type="entry name" value="BRE1-like_CC"/>
</dbReference>
<feature type="coiled-coil region" evidence="16">
    <location>
        <begin position="619"/>
        <end position="657"/>
    </location>
</feature>
<reference evidence="19 20" key="1">
    <citation type="submission" date="2020-05" db="EMBL/GenBank/DDBJ databases">
        <title>Identification and distribution of gene clusters putatively required for synthesis of sphingolipid metabolism inhibitors in phylogenetically diverse species of the filamentous fungus Fusarium.</title>
        <authorList>
            <person name="Kim H.-S."/>
            <person name="Busman M."/>
            <person name="Brown D.W."/>
            <person name="Divon H."/>
            <person name="Uhlig S."/>
            <person name="Proctor R.H."/>
        </authorList>
    </citation>
    <scope>NUCLEOTIDE SEQUENCE [LARGE SCALE GENOMIC DNA]</scope>
    <source>
        <strain evidence="19 20">NRRL 25311</strain>
    </source>
</reference>
<dbReference type="PANTHER" id="PTHR23163:SF0">
    <property type="entry name" value="E3 UBIQUITIN-PROTEIN LIGASE BRE1"/>
    <property type="match status" value="1"/>
</dbReference>
<keyword evidence="8 15" id="KW-0833">Ubl conjugation pathway</keyword>
<feature type="region of interest" description="Disordered" evidence="17">
    <location>
        <begin position="74"/>
        <end position="100"/>
    </location>
</feature>
<dbReference type="Pfam" id="PF26095">
    <property type="entry name" value="CC_Bre1"/>
    <property type="match status" value="1"/>
</dbReference>
<keyword evidence="11 15" id="KW-0175">Coiled coil</keyword>
<dbReference type="GO" id="GO:0061630">
    <property type="term" value="F:ubiquitin protein ligase activity"/>
    <property type="evidence" value="ECO:0007669"/>
    <property type="project" value="UniProtKB-EC"/>
</dbReference>
<dbReference type="GO" id="GO:0033503">
    <property type="term" value="C:HULC complex"/>
    <property type="evidence" value="ECO:0007669"/>
    <property type="project" value="TreeGrafter"/>
</dbReference>
<dbReference type="AlphaFoldDB" id="A0A8H5TK58"/>
<keyword evidence="20" id="KW-1185">Reference proteome</keyword>
<evidence type="ECO:0000256" key="15">
    <source>
        <dbReference type="RuleBase" id="RU365038"/>
    </source>
</evidence>
<evidence type="ECO:0000256" key="14">
    <source>
        <dbReference type="PROSITE-ProRule" id="PRU00175"/>
    </source>
</evidence>
<dbReference type="Gene3D" id="3.30.40.10">
    <property type="entry name" value="Zinc/RING finger domain, C3HC4 (zinc finger)"/>
    <property type="match status" value="1"/>
</dbReference>
<evidence type="ECO:0000259" key="18">
    <source>
        <dbReference type="PROSITE" id="PS50089"/>
    </source>
</evidence>
<keyword evidence="12 15" id="KW-0539">Nucleus</keyword>
<comment type="caution">
    <text evidence="19">The sequence shown here is derived from an EMBL/GenBank/DDBJ whole genome shotgun (WGS) entry which is preliminary data.</text>
</comment>
<dbReference type="PROSITE" id="PS50089">
    <property type="entry name" value="ZF_RING_2"/>
    <property type="match status" value="1"/>
</dbReference>
<dbReference type="Pfam" id="PF13920">
    <property type="entry name" value="zf-C3HC4_3"/>
    <property type="match status" value="1"/>
</dbReference>
<evidence type="ECO:0000256" key="13">
    <source>
        <dbReference type="ARBA" id="ARBA00059679"/>
    </source>
</evidence>
<evidence type="ECO:0000256" key="5">
    <source>
        <dbReference type="ARBA" id="ARBA00022679"/>
    </source>
</evidence>
<gene>
    <name evidence="19" type="ORF">FDENT_11080</name>
</gene>
<dbReference type="Pfam" id="PF08647">
    <property type="entry name" value="BRE1"/>
    <property type="match status" value="1"/>
</dbReference>
<comment type="function">
    <text evidence="13">E3 ubiquitin-protein ligase that mediates monoubiquitination of histone H2B to form H2BK123ub1. H2BK123ub1 gives a specific tag for epigenetic transcriptional activation and is also a prerequisite for H3K4me and H3K79me formation.</text>
</comment>
<comment type="subcellular location">
    <subcellularLocation>
        <location evidence="2 15">Nucleus</location>
    </subcellularLocation>
</comment>
<dbReference type="GO" id="GO:0006325">
    <property type="term" value="P:chromatin organization"/>
    <property type="evidence" value="ECO:0007669"/>
    <property type="project" value="UniProtKB-KW"/>
</dbReference>
<dbReference type="SMART" id="SM00184">
    <property type="entry name" value="RING"/>
    <property type="match status" value="1"/>
</dbReference>
<dbReference type="InterPro" id="IPR017907">
    <property type="entry name" value="Znf_RING_CS"/>
</dbReference>
<keyword evidence="9 15" id="KW-0862">Zinc</keyword>
<evidence type="ECO:0000256" key="8">
    <source>
        <dbReference type="ARBA" id="ARBA00022786"/>
    </source>
</evidence>
<protein>
    <recommendedName>
        <fullName evidence="15">E3 ubiquitin protein ligase</fullName>
        <ecNumber evidence="15">2.3.2.27</ecNumber>
    </recommendedName>
</protein>
<accession>A0A8H5TK58</accession>
<comment type="catalytic activity">
    <reaction evidence="1 15">
        <text>S-ubiquitinyl-[E2 ubiquitin-conjugating enzyme]-L-cysteine + [acceptor protein]-L-lysine = [E2 ubiquitin-conjugating enzyme]-L-cysteine + N(6)-ubiquitinyl-[acceptor protein]-L-lysine.</text>
        <dbReference type="EC" id="2.3.2.27"/>
    </reaction>
</comment>
<evidence type="ECO:0000256" key="7">
    <source>
        <dbReference type="ARBA" id="ARBA00022771"/>
    </source>
</evidence>
<proteinExistence type="inferred from homology"/>
<keyword evidence="5 15" id="KW-0808">Transferase</keyword>
<evidence type="ECO:0000256" key="10">
    <source>
        <dbReference type="ARBA" id="ARBA00022853"/>
    </source>
</evidence>
<dbReference type="EC" id="2.3.2.27" evidence="15"/>
<dbReference type="CDD" id="cd16499">
    <property type="entry name" value="RING-HC_Bre1-like"/>
    <property type="match status" value="1"/>
</dbReference>
<feature type="compositionally biased region" description="Low complexity" evidence="17">
    <location>
        <begin position="74"/>
        <end position="87"/>
    </location>
</feature>
<dbReference type="UniPathway" id="UPA00143"/>